<feature type="disulfide bond" evidence="11">
    <location>
        <begin position="299"/>
        <end position="360"/>
    </location>
</feature>
<dbReference type="PROSITE" id="PS01186">
    <property type="entry name" value="EGF_2"/>
    <property type="match status" value="1"/>
</dbReference>
<evidence type="ECO:0000256" key="7">
    <source>
        <dbReference type="ARBA" id="ARBA00023157"/>
    </source>
</evidence>
<dbReference type="SUPFAM" id="SSF56487">
    <property type="entry name" value="SRCR-like"/>
    <property type="match status" value="4"/>
</dbReference>
<comment type="caution">
    <text evidence="11">Lacks conserved residue(s) required for the propagation of feature annotation.</text>
</comment>
<feature type="disulfide bond" evidence="11">
    <location>
        <begin position="70"/>
        <end position="80"/>
    </location>
</feature>
<dbReference type="PRINTS" id="PR00258">
    <property type="entry name" value="SPERACTRCPTR"/>
</dbReference>
<feature type="disulfide bond" evidence="11">
    <location>
        <begin position="156"/>
        <end position="220"/>
    </location>
</feature>
<dbReference type="PhylomeDB" id="B3RMC4"/>
<dbReference type="PROSITE" id="PS50287">
    <property type="entry name" value="SRCR_2"/>
    <property type="match status" value="4"/>
</dbReference>
<evidence type="ECO:0008006" key="16">
    <source>
        <dbReference type="Google" id="ProtNLM"/>
    </source>
</evidence>
<keyword evidence="5" id="KW-1133">Transmembrane helix</keyword>
<feature type="domain" description="SRCR" evidence="13">
    <location>
        <begin position="397"/>
        <end position="498"/>
    </location>
</feature>
<dbReference type="OMA" id="DCSHAND"/>
<keyword evidence="10" id="KW-0245">EGF-like domain</keyword>
<feature type="domain" description="SRCR" evidence="13">
    <location>
        <begin position="2"/>
        <end position="104"/>
    </location>
</feature>
<keyword evidence="7 11" id="KW-1015">Disulfide bond</keyword>
<keyword evidence="15" id="KW-1185">Reference proteome</keyword>
<evidence type="ECO:0000256" key="1">
    <source>
        <dbReference type="ARBA" id="ARBA00004167"/>
    </source>
</evidence>
<dbReference type="AlphaFoldDB" id="B3RMC4"/>
<dbReference type="PANTHER" id="PTHR19331">
    <property type="entry name" value="SCAVENGER RECEPTOR DOMAIN-CONTAINING"/>
    <property type="match status" value="1"/>
</dbReference>
<feature type="domain" description="SRCR" evidence="13">
    <location>
        <begin position="261"/>
        <end position="361"/>
    </location>
</feature>
<dbReference type="Gene3D" id="3.10.250.10">
    <property type="entry name" value="SRCR-like domain"/>
    <property type="match status" value="4"/>
</dbReference>
<feature type="disulfide bond" evidence="11">
    <location>
        <begin position="436"/>
        <end position="497"/>
    </location>
</feature>
<proteinExistence type="predicted"/>
<evidence type="ECO:0000256" key="2">
    <source>
        <dbReference type="ARBA" id="ARBA00022692"/>
    </source>
</evidence>
<evidence type="ECO:0000256" key="8">
    <source>
        <dbReference type="ARBA" id="ARBA00023170"/>
    </source>
</evidence>
<dbReference type="KEGG" id="tad:TRIADDRAFT_21345"/>
<dbReference type="FunFam" id="3.10.250.10:FF:000007">
    <property type="entry name" value="Soluble scavenger receptor cysteine-rich domain-containing protein SSC5D"/>
    <property type="match status" value="1"/>
</dbReference>
<name>B3RMC4_TRIAD</name>
<dbReference type="InParanoid" id="B3RMC4"/>
<feature type="disulfide bond" evidence="11">
    <location>
        <begin position="169"/>
        <end position="230"/>
    </location>
</feature>
<comment type="subcellular location">
    <subcellularLocation>
        <location evidence="1">Membrane</location>
        <topology evidence="1">Single-pass membrane protein</topology>
    </subcellularLocation>
</comment>
<keyword evidence="4" id="KW-0677">Repeat</keyword>
<dbReference type="STRING" id="10228.B3RMC4"/>
<keyword evidence="6" id="KW-0472">Membrane</keyword>
<feature type="disulfide bond" evidence="11">
    <location>
        <begin position="198"/>
        <end position="208"/>
    </location>
</feature>
<evidence type="ECO:0000256" key="4">
    <source>
        <dbReference type="ARBA" id="ARBA00022737"/>
    </source>
</evidence>
<evidence type="ECO:0000313" key="15">
    <source>
        <dbReference type="Proteomes" id="UP000009022"/>
    </source>
</evidence>
<evidence type="ECO:0000256" key="11">
    <source>
        <dbReference type="PROSITE-ProRule" id="PRU00196"/>
    </source>
</evidence>
<feature type="disulfide bond" evidence="10">
    <location>
        <begin position="378"/>
        <end position="387"/>
    </location>
</feature>
<dbReference type="SMART" id="SM00202">
    <property type="entry name" value="SR"/>
    <property type="match status" value="4"/>
</dbReference>
<protein>
    <recommendedName>
        <fullName evidence="16">Deleted in malignant brain tumors 1 -like</fullName>
    </recommendedName>
</protein>
<dbReference type="EMBL" id="DS985242">
    <property type="protein sequence ID" value="EDV28341.1"/>
    <property type="molecule type" value="Genomic_DNA"/>
</dbReference>
<dbReference type="FunFam" id="3.10.250.10:FF:000016">
    <property type="entry name" value="Scavenger receptor cysteine-rich protein type 12"/>
    <property type="match status" value="1"/>
</dbReference>
<dbReference type="CTD" id="6750875"/>
<evidence type="ECO:0000259" key="13">
    <source>
        <dbReference type="PROSITE" id="PS50287"/>
    </source>
</evidence>
<feature type="domain" description="SRCR" evidence="13">
    <location>
        <begin position="131"/>
        <end position="231"/>
    </location>
</feature>
<dbReference type="OrthoDB" id="536948at2759"/>
<evidence type="ECO:0000259" key="12">
    <source>
        <dbReference type="PROSITE" id="PS50026"/>
    </source>
</evidence>
<dbReference type="FunFam" id="3.10.250.10:FF:000009">
    <property type="entry name" value="WC1"/>
    <property type="match status" value="1"/>
</dbReference>
<evidence type="ECO:0000256" key="10">
    <source>
        <dbReference type="PROSITE-ProRule" id="PRU00076"/>
    </source>
</evidence>
<dbReference type="InterPro" id="IPR000742">
    <property type="entry name" value="EGF"/>
</dbReference>
<keyword evidence="8" id="KW-0675">Receptor</keyword>
<feature type="disulfide bond" evidence="11">
    <location>
        <begin position="423"/>
        <end position="487"/>
    </location>
</feature>
<dbReference type="FunFam" id="3.10.250.10:FF:000001">
    <property type="entry name" value="Lysyl oxidase 4 isoform X1"/>
    <property type="match status" value="1"/>
</dbReference>
<dbReference type="PROSITE" id="PS50026">
    <property type="entry name" value="EGF_3"/>
    <property type="match status" value="1"/>
</dbReference>
<evidence type="ECO:0000256" key="3">
    <source>
        <dbReference type="ARBA" id="ARBA00022729"/>
    </source>
</evidence>
<dbReference type="InterPro" id="IPR001190">
    <property type="entry name" value="SRCR"/>
</dbReference>
<sequence>SVRLVNGTNPLSGRVEIYLHNNWAAVCLRKTSLNDMRVICKQLGYTFANAFPTPVFGQSASNAASYQLNCKGNENSVKDCAYRVLAVHGRDRCGHSFDLTLSCSGKKQDTNVICRQLGYVTSLSLECCRDIRLLNGANTTEGRVEIYHNKQWGTLCSKLVTVNDGMVLCRQLNLTFSKFMPDAYFGKGSNTVVLSTNCSGNEPNVRICNIQPVNIEKSDCSHANDVSILCSICTPPQPSILDDPCYSSPCPRGTLIHGKPLKLIGGPNKYTGNLAIFYNGTWGSVCDDYFDLKAADVACRQLGFTKVRKYYCCSRYNSNITKYWLDDVKCVGNESFLSNCQHRRWGYHNCISDEEAGVECEGNWCSANLCPKSYYCQCPNGYYGDNCQFVAVSNGAIRINGSSKFAGIGFVEIYQNGVWGTVCNIGLDLVDATVICRAAGFGNATTIYSSTIYGSGNGKILFDSLNCNGDEASPLDCLRNIPVNATCTHSMDATIRCSSEHSKAI</sequence>
<feature type="non-terminal residue" evidence="14">
    <location>
        <position position="1"/>
    </location>
</feature>
<dbReference type="Pfam" id="PF00530">
    <property type="entry name" value="SRCR"/>
    <property type="match status" value="4"/>
</dbReference>
<dbReference type="InterPro" id="IPR036772">
    <property type="entry name" value="SRCR-like_dom_sf"/>
</dbReference>
<evidence type="ECO:0000313" key="14">
    <source>
        <dbReference type="EMBL" id="EDV28341.1"/>
    </source>
</evidence>
<dbReference type="GO" id="GO:0016020">
    <property type="term" value="C:membrane"/>
    <property type="evidence" value="ECO:0007669"/>
    <property type="project" value="UniProtKB-SubCell"/>
</dbReference>
<evidence type="ECO:0000256" key="9">
    <source>
        <dbReference type="ARBA" id="ARBA00023180"/>
    </source>
</evidence>
<gene>
    <name evidence="14" type="ORF">TRIADDRAFT_21345</name>
</gene>
<keyword evidence="3" id="KW-0732">Signal</keyword>
<feature type="disulfide bond" evidence="11">
    <location>
        <begin position="286"/>
        <end position="350"/>
    </location>
</feature>
<dbReference type="HOGENOM" id="CLU_002555_11_3_1"/>
<dbReference type="RefSeq" id="XP_002110175.1">
    <property type="nucleotide sequence ID" value="XM_002110139.1"/>
</dbReference>
<dbReference type="Proteomes" id="UP000009022">
    <property type="component" value="Unassembled WGS sequence"/>
</dbReference>
<organism evidence="14 15">
    <name type="scientific">Trichoplax adhaerens</name>
    <name type="common">Trichoplax reptans</name>
    <dbReference type="NCBI Taxonomy" id="10228"/>
    <lineage>
        <taxon>Eukaryota</taxon>
        <taxon>Metazoa</taxon>
        <taxon>Placozoa</taxon>
        <taxon>Uniplacotomia</taxon>
        <taxon>Trichoplacea</taxon>
        <taxon>Trichoplacidae</taxon>
        <taxon>Trichoplax</taxon>
    </lineage>
</organism>
<feature type="disulfide bond" evidence="11">
    <location>
        <begin position="330"/>
        <end position="340"/>
    </location>
</feature>
<accession>B3RMC4</accession>
<dbReference type="eggNOG" id="ENOG502QQ5W">
    <property type="taxonomic scope" value="Eukaryota"/>
</dbReference>
<evidence type="ECO:0000256" key="6">
    <source>
        <dbReference type="ARBA" id="ARBA00023136"/>
    </source>
</evidence>
<dbReference type="PANTHER" id="PTHR19331:SF465">
    <property type="entry name" value="EGG PEPTIDE SPERACT RECEPTOR"/>
    <property type="match status" value="1"/>
</dbReference>
<dbReference type="PROSITE" id="PS00022">
    <property type="entry name" value="EGF_1"/>
    <property type="match status" value="1"/>
</dbReference>
<feature type="disulfide bond" evidence="11">
    <location>
        <begin position="467"/>
        <end position="477"/>
    </location>
</feature>
<dbReference type="GeneID" id="6750875"/>
<feature type="domain" description="EGF-like" evidence="12">
    <location>
        <begin position="361"/>
        <end position="388"/>
    </location>
</feature>
<keyword evidence="2" id="KW-0812">Transmembrane</keyword>
<reference evidence="14 15" key="1">
    <citation type="journal article" date="2008" name="Nature">
        <title>The Trichoplax genome and the nature of placozoans.</title>
        <authorList>
            <person name="Srivastava M."/>
            <person name="Begovic E."/>
            <person name="Chapman J."/>
            <person name="Putnam N.H."/>
            <person name="Hellsten U."/>
            <person name="Kawashima T."/>
            <person name="Kuo A."/>
            <person name="Mitros T."/>
            <person name="Salamov A."/>
            <person name="Carpenter M.L."/>
            <person name="Signorovitch A.Y."/>
            <person name="Moreno M.A."/>
            <person name="Kamm K."/>
            <person name="Grimwood J."/>
            <person name="Schmutz J."/>
            <person name="Shapiro H."/>
            <person name="Grigoriev I.V."/>
            <person name="Buss L.W."/>
            <person name="Schierwater B."/>
            <person name="Dellaporta S.L."/>
            <person name="Rokhsar D.S."/>
        </authorList>
    </citation>
    <scope>NUCLEOTIDE SEQUENCE [LARGE SCALE GENOMIC DNA]</scope>
    <source>
        <strain evidence="14 15">Grell-BS-1999</strain>
    </source>
</reference>
<evidence type="ECO:0000256" key="5">
    <source>
        <dbReference type="ARBA" id="ARBA00022989"/>
    </source>
</evidence>
<keyword evidence="9" id="KW-0325">Glycoprotein</keyword>